<keyword evidence="5" id="KW-0408">Iron</keyword>
<dbReference type="GO" id="GO:0004497">
    <property type="term" value="F:monooxygenase activity"/>
    <property type="evidence" value="ECO:0007669"/>
    <property type="project" value="UniProtKB-ARBA"/>
</dbReference>
<feature type="compositionally biased region" description="Low complexity" evidence="10">
    <location>
        <begin position="73"/>
        <end position="97"/>
    </location>
</feature>
<evidence type="ECO:0000256" key="6">
    <source>
        <dbReference type="ARBA" id="ARBA00023014"/>
    </source>
</evidence>
<evidence type="ECO:0000256" key="5">
    <source>
        <dbReference type="ARBA" id="ARBA00023004"/>
    </source>
</evidence>
<dbReference type="Proteomes" id="UP000295217">
    <property type="component" value="Unassembled WGS sequence"/>
</dbReference>
<keyword evidence="13" id="KW-1185">Reference proteome</keyword>
<dbReference type="OrthoDB" id="25106at2"/>
<dbReference type="InterPro" id="IPR036922">
    <property type="entry name" value="Rieske_2Fe-2S_sf"/>
</dbReference>
<dbReference type="InterPro" id="IPR006311">
    <property type="entry name" value="TAT_signal"/>
</dbReference>
<evidence type="ECO:0000256" key="10">
    <source>
        <dbReference type="SAM" id="MobiDB-lite"/>
    </source>
</evidence>
<sequence>MDHHHAATLTQESDDGHVACGRCIGRRTALMGMGAVGVAGLLAACGDDEPSTGGAPSASAEPDTESTDAGADATTPSEPASPSGEPSTPAGEPGGEALTTTAEVPVGGGIVLHGPGVVVAQPAAGTFVAYSSTCTHQGCAVTTVAEGLITCDCHGSRFSVTDGSVVNGPAEQPLPPVAIVVEGDQILAG</sequence>
<comment type="cofactor">
    <cofactor evidence="9">
        <name>[2Fe-2S] cluster</name>
        <dbReference type="ChEBI" id="CHEBI:190135"/>
    </cofactor>
</comment>
<keyword evidence="6" id="KW-0411">Iron-sulfur</keyword>
<evidence type="ECO:0000256" key="9">
    <source>
        <dbReference type="ARBA" id="ARBA00034078"/>
    </source>
</evidence>
<dbReference type="PROSITE" id="PS51318">
    <property type="entry name" value="TAT"/>
    <property type="match status" value="1"/>
</dbReference>
<dbReference type="PROSITE" id="PS51296">
    <property type="entry name" value="RIESKE"/>
    <property type="match status" value="1"/>
</dbReference>
<evidence type="ECO:0000256" key="4">
    <source>
        <dbReference type="ARBA" id="ARBA00022723"/>
    </source>
</evidence>
<proteinExistence type="predicted"/>
<dbReference type="CDD" id="cd03467">
    <property type="entry name" value="Rieske"/>
    <property type="match status" value="1"/>
</dbReference>
<evidence type="ECO:0000313" key="13">
    <source>
        <dbReference type="Proteomes" id="UP000295217"/>
    </source>
</evidence>
<evidence type="ECO:0000313" key="12">
    <source>
        <dbReference type="EMBL" id="TDD71692.1"/>
    </source>
</evidence>
<dbReference type="GO" id="GO:0016705">
    <property type="term" value="F:oxidoreductase activity, acting on paired donors, with incorporation or reduction of molecular oxygen"/>
    <property type="evidence" value="ECO:0007669"/>
    <property type="project" value="UniProtKB-ARBA"/>
</dbReference>
<feature type="region of interest" description="Disordered" evidence="10">
    <location>
        <begin position="48"/>
        <end position="100"/>
    </location>
</feature>
<accession>A0A4R5AN64</accession>
<keyword evidence="4" id="KW-0479">Metal-binding</keyword>
<dbReference type="InterPro" id="IPR014349">
    <property type="entry name" value="Rieske_Fe-S_prot"/>
</dbReference>
<dbReference type="AlphaFoldDB" id="A0A4R5AN64"/>
<evidence type="ECO:0000259" key="11">
    <source>
        <dbReference type="PROSITE" id="PS51296"/>
    </source>
</evidence>
<dbReference type="FunFam" id="2.102.10.10:FF:000016">
    <property type="entry name" value="Nitrite reductase/ring-hydroxylating ferredoxin subunit"/>
    <property type="match status" value="1"/>
</dbReference>
<dbReference type="Pfam" id="PF00355">
    <property type="entry name" value="Rieske"/>
    <property type="match status" value="1"/>
</dbReference>
<dbReference type="PRINTS" id="PR00162">
    <property type="entry name" value="RIESKE"/>
</dbReference>
<dbReference type="RefSeq" id="WP_132102222.1">
    <property type="nucleotide sequence ID" value="NZ_SMLB01000005.1"/>
</dbReference>
<dbReference type="SUPFAM" id="SSF50022">
    <property type="entry name" value="ISP domain"/>
    <property type="match status" value="1"/>
</dbReference>
<dbReference type="GO" id="GO:0016020">
    <property type="term" value="C:membrane"/>
    <property type="evidence" value="ECO:0007669"/>
    <property type="project" value="InterPro"/>
</dbReference>
<reference evidence="12 13" key="1">
    <citation type="submission" date="2019-02" db="EMBL/GenBank/DDBJ databases">
        <title>Draft genome sequences of novel Actinobacteria.</title>
        <authorList>
            <person name="Sahin N."/>
            <person name="Ay H."/>
            <person name="Saygin H."/>
        </authorList>
    </citation>
    <scope>NUCLEOTIDE SEQUENCE [LARGE SCALE GENOMIC DNA]</scope>
    <source>
        <strain evidence="12 13">8K307</strain>
    </source>
</reference>
<evidence type="ECO:0000256" key="1">
    <source>
        <dbReference type="ARBA" id="ARBA00002494"/>
    </source>
</evidence>
<organism evidence="12 13">
    <name type="scientific">Jiangella aurantiaca</name>
    <dbReference type="NCBI Taxonomy" id="2530373"/>
    <lineage>
        <taxon>Bacteria</taxon>
        <taxon>Bacillati</taxon>
        <taxon>Actinomycetota</taxon>
        <taxon>Actinomycetes</taxon>
        <taxon>Jiangellales</taxon>
        <taxon>Jiangellaceae</taxon>
        <taxon>Jiangella</taxon>
    </lineage>
</organism>
<dbReference type="InterPro" id="IPR005805">
    <property type="entry name" value="Rieske_Fe-S_prot_C"/>
</dbReference>
<comment type="caution">
    <text evidence="12">The sequence shown here is derived from an EMBL/GenBank/DDBJ whole genome shotgun (WGS) entry which is preliminary data.</text>
</comment>
<dbReference type="GO" id="GO:0046872">
    <property type="term" value="F:metal ion binding"/>
    <property type="evidence" value="ECO:0007669"/>
    <property type="project" value="UniProtKB-KW"/>
</dbReference>
<feature type="domain" description="Rieske" evidence="11">
    <location>
        <begin position="96"/>
        <end position="188"/>
    </location>
</feature>
<keyword evidence="3" id="KW-0001">2Fe-2S</keyword>
<keyword evidence="7" id="KW-1015">Disulfide bond</keyword>
<comment type="function">
    <text evidence="1">Iron-sulfur subunit of the cytochrome bc1 complex, an essential component of the respiratory electron transport chain required for ATP synthesis. The bc1 complex catalyzes the oxidation of menaquinol and the reduction of cytochrome c in the respiratory chain. The bc1 complex operates through a Q-cycle mechanism that couples electron transfer to generation of the proton gradient that drives ATP synthesis.</text>
</comment>
<evidence type="ECO:0000256" key="8">
    <source>
        <dbReference type="ARBA" id="ARBA00029586"/>
    </source>
</evidence>
<name>A0A4R5AN64_9ACTN</name>
<dbReference type="Gene3D" id="2.102.10.10">
    <property type="entry name" value="Rieske [2Fe-2S] iron-sulphur domain"/>
    <property type="match status" value="1"/>
</dbReference>
<dbReference type="EMBL" id="SMLB01000005">
    <property type="protein sequence ID" value="TDD71692.1"/>
    <property type="molecule type" value="Genomic_DNA"/>
</dbReference>
<evidence type="ECO:0000256" key="2">
    <source>
        <dbReference type="ARBA" id="ARBA00015816"/>
    </source>
</evidence>
<dbReference type="InterPro" id="IPR017941">
    <property type="entry name" value="Rieske_2Fe-2S"/>
</dbReference>
<dbReference type="PANTHER" id="PTHR10134">
    <property type="entry name" value="CYTOCHROME B-C1 COMPLEX SUBUNIT RIESKE, MITOCHONDRIAL"/>
    <property type="match status" value="1"/>
</dbReference>
<protein>
    <recommendedName>
        <fullName evidence="2">Cytochrome bc1 complex Rieske iron-sulfur subunit</fullName>
    </recommendedName>
    <alternativeName>
        <fullName evidence="8">Cytochrome bc1 reductase complex subunit QcrA</fullName>
    </alternativeName>
</protein>
<gene>
    <name evidence="12" type="ORF">E1262_06060</name>
</gene>
<dbReference type="GO" id="GO:0051537">
    <property type="term" value="F:2 iron, 2 sulfur cluster binding"/>
    <property type="evidence" value="ECO:0007669"/>
    <property type="project" value="UniProtKB-KW"/>
</dbReference>
<evidence type="ECO:0000256" key="7">
    <source>
        <dbReference type="ARBA" id="ARBA00023157"/>
    </source>
</evidence>
<evidence type="ECO:0000256" key="3">
    <source>
        <dbReference type="ARBA" id="ARBA00022714"/>
    </source>
</evidence>